<sequence length="355" mass="37069">MVGAEHVDAQVKTALAFVQVVGEITGDICRFAVALDHDAVLVVTKCAGAQPGCAVLLVDVAGFAESGDGVLDPAAGVHRVFVGVDVEVGTELVQRLFDVVEHQVDADCAEGLAQLCVWQTQRVRRLLQHLLGDVGDVAARVAVLGRGFALGRGDQGVGESVDLGAVVVEIVFADHVGALGGEQTAQRVTDRGPTGTADVDRSGGVGGDEFQVDLAPGQQQRVTVAVAGVDNAGNDFSLGGGFQPHVDKARPGHLRRGDTVDLCQCLGKPSGQLTRVGADFLGELHRQVTGIVAVLGNARAFHRDHLRQRGGIEAALGQHRGRGRFEQLSQVSGGHERPSYGLRWLGFESVAVVSG</sequence>
<protein>
    <submittedName>
        <fullName evidence="1">Uncharacterized protein</fullName>
    </submittedName>
</protein>
<reference evidence="1 2" key="1">
    <citation type="submission" date="2015-03" db="EMBL/GenBank/DDBJ databases">
        <authorList>
            <consortium name="Pathogen Informatics"/>
        </authorList>
    </citation>
    <scope>NUCLEOTIDE SEQUENCE [LARGE SCALE GENOMIC DNA]</scope>
    <source>
        <strain evidence="1 2">Bir 185</strain>
    </source>
</reference>
<name>A0A654ZTR4_MYCTX</name>
<evidence type="ECO:0000313" key="1">
    <source>
        <dbReference type="EMBL" id="CKR52293.1"/>
    </source>
</evidence>
<proteinExistence type="predicted"/>
<evidence type="ECO:0000313" key="2">
    <source>
        <dbReference type="Proteomes" id="UP000050164"/>
    </source>
</evidence>
<dbReference type="Proteomes" id="UP000050164">
    <property type="component" value="Unassembled WGS sequence"/>
</dbReference>
<dbReference type="AlphaFoldDB" id="A0A654ZTR4"/>
<organism evidence="1 2">
    <name type="scientific">Mycobacterium tuberculosis</name>
    <dbReference type="NCBI Taxonomy" id="1773"/>
    <lineage>
        <taxon>Bacteria</taxon>
        <taxon>Bacillati</taxon>
        <taxon>Actinomycetota</taxon>
        <taxon>Actinomycetes</taxon>
        <taxon>Mycobacteriales</taxon>
        <taxon>Mycobacteriaceae</taxon>
        <taxon>Mycobacterium</taxon>
        <taxon>Mycobacterium tuberculosis complex</taxon>
    </lineage>
</organism>
<accession>A0A654ZTR4</accession>
<dbReference type="EMBL" id="CNFT01000314">
    <property type="protein sequence ID" value="CKR52293.1"/>
    <property type="molecule type" value="Genomic_DNA"/>
</dbReference>
<gene>
    <name evidence="1" type="ORF">ERS027659_01622</name>
</gene>